<dbReference type="Proteomes" id="UP001335648">
    <property type="component" value="Unassembled WGS sequence"/>
</dbReference>
<name>A0AAN8C7V9_9TELE</name>
<protein>
    <submittedName>
        <fullName evidence="1">Uncharacterized protein</fullName>
    </submittedName>
</protein>
<sequence>MYLCPSAEEKRWVKTGRCGRLSGERGSFHSSGAAAERARPPLRVDLVLAPSGAADLREGVKRCDGSER</sequence>
<proteinExistence type="predicted"/>
<gene>
    <name evidence="1" type="ORF">CesoFtcFv8_008234</name>
</gene>
<evidence type="ECO:0000313" key="1">
    <source>
        <dbReference type="EMBL" id="KAK5898682.1"/>
    </source>
</evidence>
<organism evidence="1 2">
    <name type="scientific">Champsocephalus esox</name>
    <name type="common">pike icefish</name>
    <dbReference type="NCBI Taxonomy" id="159716"/>
    <lineage>
        <taxon>Eukaryota</taxon>
        <taxon>Metazoa</taxon>
        <taxon>Chordata</taxon>
        <taxon>Craniata</taxon>
        <taxon>Vertebrata</taxon>
        <taxon>Euteleostomi</taxon>
        <taxon>Actinopterygii</taxon>
        <taxon>Neopterygii</taxon>
        <taxon>Teleostei</taxon>
        <taxon>Neoteleostei</taxon>
        <taxon>Acanthomorphata</taxon>
        <taxon>Eupercaria</taxon>
        <taxon>Perciformes</taxon>
        <taxon>Notothenioidei</taxon>
        <taxon>Channichthyidae</taxon>
        <taxon>Champsocephalus</taxon>
    </lineage>
</organism>
<reference evidence="1 2" key="1">
    <citation type="journal article" date="2023" name="Mol. Biol. Evol.">
        <title>Genomics of Secondarily Temperate Adaptation in the Only Non-Antarctic Icefish.</title>
        <authorList>
            <person name="Rivera-Colon A.G."/>
            <person name="Rayamajhi N."/>
            <person name="Minhas B.F."/>
            <person name="Madrigal G."/>
            <person name="Bilyk K.T."/>
            <person name="Yoon V."/>
            <person name="Hune M."/>
            <person name="Gregory S."/>
            <person name="Cheng C.H.C."/>
            <person name="Catchen J.M."/>
        </authorList>
    </citation>
    <scope>NUCLEOTIDE SEQUENCE [LARGE SCALE GENOMIC DNA]</scope>
    <source>
        <strain evidence="1">JC2023a</strain>
    </source>
</reference>
<accession>A0AAN8C7V9</accession>
<dbReference type="EMBL" id="JAULUE010002052">
    <property type="protein sequence ID" value="KAK5898682.1"/>
    <property type="molecule type" value="Genomic_DNA"/>
</dbReference>
<comment type="caution">
    <text evidence="1">The sequence shown here is derived from an EMBL/GenBank/DDBJ whole genome shotgun (WGS) entry which is preliminary data.</text>
</comment>
<evidence type="ECO:0000313" key="2">
    <source>
        <dbReference type="Proteomes" id="UP001335648"/>
    </source>
</evidence>
<keyword evidence="2" id="KW-1185">Reference proteome</keyword>
<dbReference type="AlphaFoldDB" id="A0AAN8C7V9"/>